<dbReference type="PANTHER" id="PTHR42760">
    <property type="entry name" value="SHORT-CHAIN DEHYDROGENASES/REDUCTASES FAMILY MEMBER"/>
    <property type="match status" value="1"/>
</dbReference>
<keyword evidence="4" id="KW-1185">Reference proteome</keyword>
<dbReference type="RefSeq" id="WP_110319769.1">
    <property type="nucleotide sequence ID" value="NZ_QJJU01000034.1"/>
</dbReference>
<dbReference type="PROSITE" id="PS00061">
    <property type="entry name" value="ADH_SHORT"/>
    <property type="match status" value="1"/>
</dbReference>
<dbReference type="InterPro" id="IPR020904">
    <property type="entry name" value="Sc_DH/Rdtase_CS"/>
</dbReference>
<evidence type="ECO:0000313" key="3">
    <source>
        <dbReference type="EMBL" id="PXX00372.1"/>
    </source>
</evidence>
<gene>
    <name evidence="3" type="ORF">C8E89_13424</name>
</gene>
<evidence type="ECO:0000256" key="1">
    <source>
        <dbReference type="ARBA" id="ARBA00006484"/>
    </source>
</evidence>
<name>A0A318H772_9MYCO</name>
<dbReference type="NCBIfam" id="NF005559">
    <property type="entry name" value="PRK07231.1"/>
    <property type="match status" value="1"/>
</dbReference>
<dbReference type="InterPro" id="IPR002347">
    <property type="entry name" value="SDR_fam"/>
</dbReference>
<dbReference type="AlphaFoldDB" id="A0A318H772"/>
<dbReference type="Gene3D" id="3.40.50.720">
    <property type="entry name" value="NAD(P)-binding Rossmann-like Domain"/>
    <property type="match status" value="1"/>
</dbReference>
<evidence type="ECO:0000256" key="2">
    <source>
        <dbReference type="ARBA" id="ARBA00023002"/>
    </source>
</evidence>
<dbReference type="SUPFAM" id="SSF51735">
    <property type="entry name" value="NAD(P)-binding Rossmann-fold domains"/>
    <property type="match status" value="1"/>
</dbReference>
<comment type="similarity">
    <text evidence="1">Belongs to the short-chain dehydrogenases/reductases (SDR) family.</text>
</comment>
<dbReference type="EMBL" id="QJJU01000034">
    <property type="protein sequence ID" value="PXX00372.1"/>
    <property type="molecule type" value="Genomic_DNA"/>
</dbReference>
<reference evidence="4" key="1">
    <citation type="submission" date="2018-05" db="EMBL/GenBank/DDBJ databases">
        <authorList>
            <person name="Deangelis K."/>
            <person name="Huntemann M."/>
            <person name="Clum A."/>
            <person name="Pillay M."/>
            <person name="Palaniappan K."/>
            <person name="Varghese N."/>
            <person name="Mikhailova N."/>
            <person name="Stamatis D."/>
            <person name="Reddy T."/>
            <person name="Daum C."/>
            <person name="Shapiro N."/>
            <person name="Ivanova N."/>
            <person name="Kyrpides N."/>
            <person name="Woyke T."/>
        </authorList>
    </citation>
    <scope>NUCLEOTIDE SEQUENCE [LARGE SCALE GENOMIC DNA]</scope>
    <source>
        <strain evidence="4">GAS496</strain>
    </source>
</reference>
<keyword evidence="2" id="KW-0560">Oxidoreductase</keyword>
<dbReference type="PRINTS" id="PR00080">
    <property type="entry name" value="SDRFAMILY"/>
</dbReference>
<dbReference type="InterPro" id="IPR036291">
    <property type="entry name" value="NAD(P)-bd_dom_sf"/>
</dbReference>
<dbReference type="Proteomes" id="UP000247781">
    <property type="component" value="Unassembled WGS sequence"/>
</dbReference>
<dbReference type="PANTHER" id="PTHR42760:SF133">
    <property type="entry name" value="3-OXOACYL-[ACYL-CARRIER-PROTEIN] REDUCTASE"/>
    <property type="match status" value="1"/>
</dbReference>
<comment type="caution">
    <text evidence="3">The sequence shown here is derived from an EMBL/GenBank/DDBJ whole genome shotgun (WGS) entry which is preliminary data.</text>
</comment>
<dbReference type="OrthoDB" id="7064009at2"/>
<protein>
    <submittedName>
        <fullName evidence="3">NAD(P)-dependent dehydrogenase (Short-subunit alcohol dehydrogenase family)</fullName>
    </submittedName>
</protein>
<reference evidence="3 4" key="2">
    <citation type="submission" date="2018-06" db="EMBL/GenBank/DDBJ databases">
        <title>Sequencing of bacterial isolates from soil warming experiment in Harvard Forest, Massachusetts, USA.</title>
        <authorList>
            <person name="Deangelis K.PhD."/>
        </authorList>
    </citation>
    <scope>NUCLEOTIDE SEQUENCE [LARGE SCALE GENOMIC DNA]</scope>
    <source>
        <strain evidence="3 4">GAS496</strain>
    </source>
</reference>
<evidence type="ECO:0000313" key="4">
    <source>
        <dbReference type="Proteomes" id="UP000247781"/>
    </source>
</evidence>
<accession>A0A318H772</accession>
<dbReference type="Pfam" id="PF13561">
    <property type="entry name" value="adh_short_C2"/>
    <property type="match status" value="1"/>
</dbReference>
<dbReference type="FunFam" id="3.40.50.720:FF:000084">
    <property type="entry name" value="Short-chain dehydrogenase reductase"/>
    <property type="match status" value="1"/>
</dbReference>
<sequence>MSDRVVVVTGALTGIGRATAEAYADGGDIVVASGRNAEVGEELVAQLLDCGAKAALFVQTDVRYEDQVSDLINTAVERFGRLDVGVNNAGTDGELVELSEITVEQYQQIFDTNVLGTLLTLKHQLRVMKSQRSGVIVNVSSVLGVKGAPVGAAIYSASKHAVVGLTRSAALEAAPYGVRVNAVAPGFIDTAMFQRVAGAQREGYERIVPLERAGAPEEIASAIVSLTASSASYITGSVLAVDGGLTAG</sequence>
<organism evidence="3 4">
    <name type="scientific">Mycolicibacterium moriokaense</name>
    <dbReference type="NCBI Taxonomy" id="39691"/>
    <lineage>
        <taxon>Bacteria</taxon>
        <taxon>Bacillati</taxon>
        <taxon>Actinomycetota</taxon>
        <taxon>Actinomycetes</taxon>
        <taxon>Mycobacteriales</taxon>
        <taxon>Mycobacteriaceae</taxon>
        <taxon>Mycolicibacterium</taxon>
    </lineage>
</organism>
<dbReference type="PRINTS" id="PR00081">
    <property type="entry name" value="GDHRDH"/>
</dbReference>
<proteinExistence type="inferred from homology"/>
<dbReference type="GO" id="GO:0016616">
    <property type="term" value="F:oxidoreductase activity, acting on the CH-OH group of donors, NAD or NADP as acceptor"/>
    <property type="evidence" value="ECO:0007669"/>
    <property type="project" value="TreeGrafter"/>
</dbReference>